<keyword evidence="2" id="KW-1185">Reference proteome</keyword>
<evidence type="ECO:0000313" key="1">
    <source>
        <dbReference type="EMBL" id="RDX46448.1"/>
    </source>
</evidence>
<dbReference type="EMBL" id="KZ857427">
    <property type="protein sequence ID" value="RDX46448.1"/>
    <property type="molecule type" value="Genomic_DNA"/>
</dbReference>
<accession>A0A371D1M2</accession>
<proteinExistence type="predicted"/>
<reference evidence="1 2" key="1">
    <citation type="journal article" date="2018" name="Biotechnol. Biofuels">
        <title>Integrative visual omics of the white-rot fungus Polyporus brumalis exposes the biotechnological potential of its oxidative enzymes for delignifying raw plant biomass.</title>
        <authorList>
            <person name="Miyauchi S."/>
            <person name="Rancon A."/>
            <person name="Drula E."/>
            <person name="Hage H."/>
            <person name="Chaduli D."/>
            <person name="Favel A."/>
            <person name="Grisel S."/>
            <person name="Henrissat B."/>
            <person name="Herpoel-Gimbert I."/>
            <person name="Ruiz-Duenas F.J."/>
            <person name="Chevret D."/>
            <person name="Hainaut M."/>
            <person name="Lin J."/>
            <person name="Wang M."/>
            <person name="Pangilinan J."/>
            <person name="Lipzen A."/>
            <person name="Lesage-Meessen L."/>
            <person name="Navarro D."/>
            <person name="Riley R."/>
            <person name="Grigoriev I.V."/>
            <person name="Zhou S."/>
            <person name="Raouche S."/>
            <person name="Rosso M.N."/>
        </authorList>
    </citation>
    <scope>NUCLEOTIDE SEQUENCE [LARGE SCALE GENOMIC DNA]</scope>
    <source>
        <strain evidence="1 2">BRFM 1820</strain>
    </source>
</reference>
<organism evidence="1 2">
    <name type="scientific">Lentinus brumalis</name>
    <dbReference type="NCBI Taxonomy" id="2498619"/>
    <lineage>
        <taxon>Eukaryota</taxon>
        <taxon>Fungi</taxon>
        <taxon>Dikarya</taxon>
        <taxon>Basidiomycota</taxon>
        <taxon>Agaricomycotina</taxon>
        <taxon>Agaricomycetes</taxon>
        <taxon>Polyporales</taxon>
        <taxon>Polyporaceae</taxon>
        <taxon>Lentinus</taxon>
    </lineage>
</organism>
<evidence type="ECO:0000313" key="2">
    <source>
        <dbReference type="Proteomes" id="UP000256964"/>
    </source>
</evidence>
<dbReference type="AlphaFoldDB" id="A0A371D1M2"/>
<name>A0A371D1M2_9APHY</name>
<dbReference type="Proteomes" id="UP000256964">
    <property type="component" value="Unassembled WGS sequence"/>
</dbReference>
<protein>
    <submittedName>
        <fullName evidence="1">Uncharacterized protein</fullName>
    </submittedName>
</protein>
<gene>
    <name evidence="1" type="ORF">OH76DRAFT_839907</name>
</gene>
<sequence>MVAWLSCCNCARVSIYDNNKARLGLYFADANFGYSMVSLTSSSILVCKSVGVYVQSHGSSSLDQHECMYIYSAPGPEGPGKLVQVARGAANTKGRRL</sequence>